<dbReference type="Proteomes" id="UP000774617">
    <property type="component" value="Unassembled WGS sequence"/>
</dbReference>
<feature type="compositionally biased region" description="Polar residues" evidence="7">
    <location>
        <begin position="94"/>
        <end position="118"/>
    </location>
</feature>
<evidence type="ECO:0000256" key="4">
    <source>
        <dbReference type="ARBA" id="ARBA00022777"/>
    </source>
</evidence>
<keyword evidence="10" id="KW-1185">Reference proteome</keyword>
<keyword evidence="3 6" id="KW-0547">Nucleotide-binding</keyword>
<feature type="compositionally biased region" description="Polar residues" evidence="7">
    <location>
        <begin position="1238"/>
        <end position="1253"/>
    </location>
</feature>
<feature type="region of interest" description="Disordered" evidence="7">
    <location>
        <begin position="252"/>
        <end position="275"/>
    </location>
</feature>
<feature type="compositionally biased region" description="Polar residues" evidence="7">
    <location>
        <begin position="1066"/>
        <end position="1082"/>
    </location>
</feature>
<feature type="compositionally biased region" description="Basic residues" evidence="7">
    <location>
        <begin position="1016"/>
        <end position="1025"/>
    </location>
</feature>
<feature type="compositionally biased region" description="Basic and acidic residues" evidence="7">
    <location>
        <begin position="1446"/>
        <end position="1464"/>
    </location>
</feature>
<name>A0ABQ8FYX0_9PEZI</name>
<evidence type="ECO:0000256" key="6">
    <source>
        <dbReference type="PROSITE-ProRule" id="PRU10141"/>
    </source>
</evidence>
<dbReference type="Gene3D" id="3.30.200.20">
    <property type="entry name" value="Phosphorylase Kinase, domain 1"/>
    <property type="match status" value="1"/>
</dbReference>
<feature type="compositionally biased region" description="Low complexity" evidence="7">
    <location>
        <begin position="938"/>
        <end position="948"/>
    </location>
</feature>
<protein>
    <submittedName>
        <fullName evidence="9">Serine/threonine-protein kinase-like protein PAK1</fullName>
    </submittedName>
</protein>
<gene>
    <name evidence="9" type="ORF">B0J12DRAFT_318518</name>
</gene>
<keyword evidence="4" id="KW-0418">Kinase</keyword>
<feature type="compositionally biased region" description="Basic and acidic residues" evidence="7">
    <location>
        <begin position="122"/>
        <end position="134"/>
    </location>
</feature>
<feature type="region of interest" description="Disordered" evidence="7">
    <location>
        <begin position="1233"/>
        <end position="1412"/>
    </location>
</feature>
<feature type="compositionally biased region" description="Low complexity" evidence="7">
    <location>
        <begin position="916"/>
        <end position="927"/>
    </location>
</feature>
<feature type="compositionally biased region" description="Basic and acidic residues" evidence="7">
    <location>
        <begin position="1169"/>
        <end position="1180"/>
    </location>
</feature>
<reference evidence="9 10" key="1">
    <citation type="journal article" date="2021" name="Nat. Commun.">
        <title>Genetic determinants of endophytism in the Arabidopsis root mycobiome.</title>
        <authorList>
            <person name="Mesny F."/>
            <person name="Miyauchi S."/>
            <person name="Thiergart T."/>
            <person name="Pickel B."/>
            <person name="Atanasova L."/>
            <person name="Karlsson M."/>
            <person name="Huettel B."/>
            <person name="Barry K.W."/>
            <person name="Haridas S."/>
            <person name="Chen C."/>
            <person name="Bauer D."/>
            <person name="Andreopoulos W."/>
            <person name="Pangilinan J."/>
            <person name="LaButti K."/>
            <person name="Riley R."/>
            <person name="Lipzen A."/>
            <person name="Clum A."/>
            <person name="Drula E."/>
            <person name="Henrissat B."/>
            <person name="Kohler A."/>
            <person name="Grigoriev I.V."/>
            <person name="Martin F.M."/>
            <person name="Hacquard S."/>
        </authorList>
    </citation>
    <scope>NUCLEOTIDE SEQUENCE [LARGE SCALE GENOMIC DNA]</scope>
    <source>
        <strain evidence="9 10">MPI-SDFR-AT-0080</strain>
    </source>
</reference>
<evidence type="ECO:0000259" key="8">
    <source>
        <dbReference type="PROSITE" id="PS50011"/>
    </source>
</evidence>
<dbReference type="SMART" id="SM00220">
    <property type="entry name" value="S_TKc"/>
    <property type="match status" value="1"/>
</dbReference>
<dbReference type="Gene3D" id="1.10.510.10">
    <property type="entry name" value="Transferase(Phosphotransferase) domain 1"/>
    <property type="match status" value="1"/>
</dbReference>
<feature type="compositionally biased region" description="Polar residues" evidence="7">
    <location>
        <begin position="1293"/>
        <end position="1326"/>
    </location>
</feature>
<keyword evidence="2" id="KW-0808">Transferase</keyword>
<feature type="region of interest" description="Disordered" evidence="7">
    <location>
        <begin position="1427"/>
        <end position="1464"/>
    </location>
</feature>
<dbReference type="Pfam" id="PF00069">
    <property type="entry name" value="Pkinase"/>
    <property type="match status" value="2"/>
</dbReference>
<dbReference type="InterPro" id="IPR000719">
    <property type="entry name" value="Prot_kinase_dom"/>
</dbReference>
<feature type="domain" description="Protein kinase" evidence="8">
    <location>
        <begin position="328"/>
        <end position="857"/>
    </location>
</feature>
<accession>A0ABQ8FYX0</accession>
<evidence type="ECO:0000256" key="2">
    <source>
        <dbReference type="ARBA" id="ARBA00022679"/>
    </source>
</evidence>
<dbReference type="InterPro" id="IPR017441">
    <property type="entry name" value="Protein_kinase_ATP_BS"/>
</dbReference>
<feature type="region of interest" description="Disordered" evidence="7">
    <location>
        <begin position="1145"/>
        <end position="1203"/>
    </location>
</feature>
<dbReference type="SUPFAM" id="SSF56112">
    <property type="entry name" value="Protein kinase-like (PK-like)"/>
    <property type="match status" value="1"/>
</dbReference>
<feature type="compositionally biased region" description="Acidic residues" evidence="7">
    <location>
        <begin position="1374"/>
        <end position="1392"/>
    </location>
</feature>
<dbReference type="PROSITE" id="PS50011">
    <property type="entry name" value="PROTEIN_KINASE_DOM"/>
    <property type="match status" value="1"/>
</dbReference>
<feature type="region of interest" description="Disordered" evidence="7">
    <location>
        <begin position="1054"/>
        <end position="1126"/>
    </location>
</feature>
<sequence>MATSKAAPDATVASPDNAHVAVEYPAPSSASPVSDVYEPADAPAADTQLVAQELEKSLPSAEAPPGPPEHALPLTHYSSDLPYHSPRPVRYHTTYLSTSNPTSVEPTPSPGNESTISPTAVADRESGGAQDPHRASTATLERPSLRRDQLSTASTMSNATIRAPSVTDVLPSSANPPTPHRQYPKYPNQAYSALQSQMEYPRFPNPPLQAHQNPPPGPHLLRTRSSHPSQYSSFSASHVPSLHPAQHFAHETAAHEGGSRTAGNSPAGSPGLFDFNNPPIRPVLASAEETGYYSSPYLHFTHRQVPKETHVADVDVDPISGRKIINQYEIIDELGRGVHGKVKLGRSLETGQYVAIKIVERYSKRRRLGKNTSHEDKIRREIAILKKARHPNIVGLLEVIDDPSRKKVYIVLEHVEMGEVRWRTEGAKEIVLIEHRRYEREVRGIFDNESAALEDQRILLEAQRKREREERRRLRRLNRAQNDDHGAQTWSFEYGGDTEDEDTNSDHLSRTSTATNEDPYGTGLKHRSRPATPTEFDADQTPHAPLNETAAAELAASKQSSTSLPALGKEPYQEEPRSASVTGLEGTMWGPYEELPPRGRNPSICGSSSSNKPELPEDLPVPEHFRYVPLMTLPDARKAFRDTVSGLEYLHYQGVIHRDIKPANLLQARDGHIKISDFGVSYLGRRTATGSASAYGNGPGDDQSESDAQDVDEAIELAKTVGTPAFYAPELCQTDSDQDALPVTGQIDVWALGVTLYCLVFGRVPFHDLNTFVVMRMIAEEEVYIPRFRLRAVDDRTTSRPNSHNRLWGGMARDRRAHHELIYEEVDDELHDLLRRLLIKDPRRRIKLPEVRHHPWVLRDLEHPLLWLEQSDPSRVPDYKKIEVSREDVDDAVVQLNLLERVKSGMRKLGGALGIGTKPTPSTTSSGKRGKTRNVEGISAASSSSTISQDARRPSLRVDDISAALRASREGDHPLSHSVTASPELRERPQFFIGPNSRPGTPDLLNVDDVDESSRGKGRGRHHRLSFASRAESTMSTAGSIRTIRQSDFDFVSKRRGASPTMPQGVPSTPLTLDTPGASNLSGIFGGGRRILRNMRSKERGSDSRKTHSRNPSIDRLVAGDDNAHGEPSIALSEAVAAGHVDPPAQLKESSTASSSVASPGSPVARSLTESDMHRSRDGTPSRQSSISSASSHRPTKRGEDDLLYSSPVFHDYLNDLNFQRARDENRRRHMLEERQANSRPASSSGNRPSSALSHAPCPPSPDDEAYFELRKKPDDASLRQNDITPKSFPHPLTSSSSEDQFHSGMSQSTSNPSIPSVVSADSSVMQEDLIPPSQKDQTVELKTESTNPVFKVTEDHDHDHDYEGYDGDHAVESDDDEEEEDSDDSSDDDFVEMNLRRKPPPKRPSRSESISYAELSRGKVLAGLGASIRKSSRSGSNGTVKKVRSHSDSEGDALRHDVEELSS</sequence>
<evidence type="ECO:0000256" key="1">
    <source>
        <dbReference type="ARBA" id="ARBA00022527"/>
    </source>
</evidence>
<feature type="region of interest" description="Disordered" evidence="7">
    <location>
        <begin position="200"/>
        <end position="239"/>
    </location>
</feature>
<dbReference type="PANTHER" id="PTHR43895">
    <property type="entry name" value="CALCIUM/CALMODULIN-DEPENDENT PROTEIN KINASE KINASE-RELATED"/>
    <property type="match status" value="1"/>
</dbReference>
<dbReference type="EMBL" id="JAGTJR010000044">
    <property type="protein sequence ID" value="KAH7030523.1"/>
    <property type="molecule type" value="Genomic_DNA"/>
</dbReference>
<dbReference type="PANTHER" id="PTHR43895:SF152">
    <property type="entry name" value="SERINE_THREONINE-PROTEIN KINASE TOS3"/>
    <property type="match status" value="1"/>
</dbReference>
<feature type="region of interest" description="Disordered" evidence="7">
    <location>
        <begin position="23"/>
        <end position="186"/>
    </location>
</feature>
<feature type="region of interest" description="Disordered" evidence="7">
    <location>
        <begin position="910"/>
        <end position="955"/>
    </location>
</feature>
<feature type="compositionally biased region" description="Polar residues" evidence="7">
    <location>
        <begin position="226"/>
        <end position="238"/>
    </location>
</feature>
<dbReference type="CDD" id="cd14008">
    <property type="entry name" value="STKc_LKB1_CaMKK"/>
    <property type="match status" value="1"/>
</dbReference>
<feature type="compositionally biased region" description="Pro residues" evidence="7">
    <location>
        <begin position="203"/>
        <end position="218"/>
    </location>
</feature>
<feature type="binding site" evidence="6">
    <location>
        <position position="357"/>
    </location>
    <ligand>
        <name>ATP</name>
        <dbReference type="ChEBI" id="CHEBI:30616"/>
    </ligand>
</feature>
<feature type="compositionally biased region" description="Basic and acidic residues" evidence="7">
    <location>
        <begin position="1096"/>
        <end position="1106"/>
    </location>
</feature>
<feature type="compositionally biased region" description="Polar residues" evidence="7">
    <location>
        <begin position="1031"/>
        <end position="1042"/>
    </location>
</feature>
<keyword evidence="5 6" id="KW-0067">ATP-binding</keyword>
<feature type="compositionally biased region" description="Low complexity" evidence="7">
    <location>
        <begin position="23"/>
        <end position="34"/>
    </location>
</feature>
<organism evidence="9 10">
    <name type="scientific">Macrophomina phaseolina</name>
    <dbReference type="NCBI Taxonomy" id="35725"/>
    <lineage>
        <taxon>Eukaryota</taxon>
        <taxon>Fungi</taxon>
        <taxon>Dikarya</taxon>
        <taxon>Ascomycota</taxon>
        <taxon>Pezizomycotina</taxon>
        <taxon>Dothideomycetes</taxon>
        <taxon>Dothideomycetes incertae sedis</taxon>
        <taxon>Botryosphaeriales</taxon>
        <taxon>Botryosphaeriaceae</taxon>
        <taxon>Macrophomina</taxon>
    </lineage>
</organism>
<proteinExistence type="predicted"/>
<evidence type="ECO:0000256" key="3">
    <source>
        <dbReference type="ARBA" id="ARBA00022741"/>
    </source>
</evidence>
<keyword evidence="1" id="KW-0723">Serine/threonine-protein kinase</keyword>
<feature type="compositionally biased region" description="Polar residues" evidence="7">
    <location>
        <begin position="150"/>
        <end position="160"/>
    </location>
</feature>
<dbReference type="InterPro" id="IPR011009">
    <property type="entry name" value="Kinase-like_dom_sf"/>
</dbReference>
<feature type="compositionally biased region" description="Low complexity" evidence="7">
    <location>
        <begin position="1182"/>
        <end position="1192"/>
    </location>
</feature>
<feature type="region of interest" description="Disordered" evidence="7">
    <location>
        <begin position="477"/>
        <end position="618"/>
    </location>
</feature>
<feature type="compositionally biased region" description="Basic and acidic residues" evidence="7">
    <location>
        <begin position="1268"/>
        <end position="1278"/>
    </location>
</feature>
<feature type="region of interest" description="Disordered" evidence="7">
    <location>
        <begin position="992"/>
        <end position="1042"/>
    </location>
</feature>
<comment type="caution">
    <text evidence="9">The sequence shown here is derived from an EMBL/GenBank/DDBJ whole genome shotgun (WGS) entry which is preliminary data.</text>
</comment>
<evidence type="ECO:0000313" key="9">
    <source>
        <dbReference type="EMBL" id="KAH7030523.1"/>
    </source>
</evidence>
<dbReference type="PROSITE" id="PS00107">
    <property type="entry name" value="PROTEIN_KINASE_ATP"/>
    <property type="match status" value="1"/>
</dbReference>
<evidence type="ECO:0000256" key="7">
    <source>
        <dbReference type="SAM" id="MobiDB-lite"/>
    </source>
</evidence>
<evidence type="ECO:0000256" key="5">
    <source>
        <dbReference type="ARBA" id="ARBA00022840"/>
    </source>
</evidence>
<feature type="compositionally biased region" description="Low complexity" evidence="7">
    <location>
        <begin position="1150"/>
        <end position="1167"/>
    </location>
</feature>
<feature type="compositionally biased region" description="Basic and acidic residues" evidence="7">
    <location>
        <begin position="1353"/>
        <end position="1373"/>
    </location>
</feature>
<evidence type="ECO:0000313" key="10">
    <source>
        <dbReference type="Proteomes" id="UP000774617"/>
    </source>
</evidence>